<feature type="transmembrane region" description="Helical" evidence="8">
    <location>
        <begin position="319"/>
        <end position="339"/>
    </location>
</feature>
<dbReference type="SUPFAM" id="SSF161111">
    <property type="entry name" value="Cation efflux protein transmembrane domain-like"/>
    <property type="match status" value="1"/>
</dbReference>
<gene>
    <name evidence="10" type="ORF">VL15_31060</name>
</gene>
<comment type="subcellular location">
    <subcellularLocation>
        <location evidence="1">Membrane</location>
        <topology evidence="1">Multi-pass membrane protein</topology>
    </subcellularLocation>
</comment>
<keyword evidence="6 8" id="KW-0472">Membrane</keyword>
<dbReference type="InterPro" id="IPR002524">
    <property type="entry name" value="Cation_efflux"/>
</dbReference>
<keyword evidence="4 8" id="KW-1133">Transmembrane helix</keyword>
<feature type="domain" description="Cation efflux protein transmembrane" evidence="9">
    <location>
        <begin position="32"/>
        <end position="350"/>
    </location>
</feature>
<name>A0A0J5WFF7_BURCE</name>
<dbReference type="GO" id="GO:0005385">
    <property type="term" value="F:zinc ion transmembrane transporter activity"/>
    <property type="evidence" value="ECO:0007669"/>
    <property type="project" value="InterPro"/>
</dbReference>
<protein>
    <submittedName>
        <fullName evidence="10">Cation transporter</fullName>
    </submittedName>
</protein>
<feature type="compositionally biased region" description="Basic and acidic residues" evidence="7">
    <location>
        <begin position="170"/>
        <end position="179"/>
    </location>
</feature>
<dbReference type="NCBIfam" id="TIGR01297">
    <property type="entry name" value="CDF"/>
    <property type="match status" value="1"/>
</dbReference>
<dbReference type="RefSeq" id="WP_048250565.1">
    <property type="nucleotide sequence ID" value="NZ_LDWR01000059.1"/>
</dbReference>
<evidence type="ECO:0000313" key="10">
    <source>
        <dbReference type="EMBL" id="KML47823.1"/>
    </source>
</evidence>
<organism evidence="10 11">
    <name type="scientific">Burkholderia cepacia</name>
    <name type="common">Pseudomonas cepacia</name>
    <dbReference type="NCBI Taxonomy" id="292"/>
    <lineage>
        <taxon>Bacteria</taxon>
        <taxon>Pseudomonadati</taxon>
        <taxon>Pseudomonadota</taxon>
        <taxon>Betaproteobacteria</taxon>
        <taxon>Burkholderiales</taxon>
        <taxon>Burkholderiaceae</taxon>
        <taxon>Burkholderia</taxon>
        <taxon>Burkholderia cepacia complex</taxon>
    </lineage>
</organism>
<evidence type="ECO:0000256" key="5">
    <source>
        <dbReference type="ARBA" id="ARBA00023065"/>
    </source>
</evidence>
<feature type="transmembrane region" description="Helical" evidence="8">
    <location>
        <begin position="98"/>
        <end position="116"/>
    </location>
</feature>
<dbReference type="InterPro" id="IPR058533">
    <property type="entry name" value="Cation_efflux_TM"/>
</dbReference>
<keyword evidence="3 8" id="KW-0812">Transmembrane</keyword>
<evidence type="ECO:0000256" key="4">
    <source>
        <dbReference type="ARBA" id="ARBA00022989"/>
    </source>
</evidence>
<dbReference type="PATRIC" id="fig|292.27.peg.6878"/>
<dbReference type="EMBL" id="LDWR01000059">
    <property type="protein sequence ID" value="KML47823.1"/>
    <property type="molecule type" value="Genomic_DNA"/>
</dbReference>
<feature type="region of interest" description="Disordered" evidence="7">
    <location>
        <begin position="159"/>
        <end position="179"/>
    </location>
</feature>
<dbReference type="PANTHER" id="PTHR45755:SF4">
    <property type="entry name" value="ZINC TRANSPORTER 7"/>
    <property type="match status" value="1"/>
</dbReference>
<reference evidence="10 11" key="1">
    <citation type="submission" date="2015-05" db="EMBL/GenBank/DDBJ databases">
        <title>Draft genome of Burkholderia cepacia LK29.</title>
        <authorList>
            <person name="Chan X.Y."/>
        </authorList>
    </citation>
    <scope>NUCLEOTIDE SEQUENCE [LARGE SCALE GENOMIC DNA]</scope>
    <source>
        <strain evidence="10 11">LK29</strain>
    </source>
</reference>
<accession>A0A0J5WFF7</accession>
<proteinExistence type="predicted"/>
<dbReference type="GO" id="GO:0016020">
    <property type="term" value="C:membrane"/>
    <property type="evidence" value="ECO:0007669"/>
    <property type="project" value="UniProtKB-SubCell"/>
</dbReference>
<sequence>MSDFRNDAFGAGHDHIFLGAAHEQNERRTWMVIGLCAAMMVAEIVGGSIFGSLALIADGLHMSTHAGAMLIAALAYTYARRHASDPRFVFGTGKLGDLAGFTSAIVLAMIALLIGYEAVARWLAPVPIHFGEAIPIAVAGLLVNIASVWLLSGDHHGHSHGHHHGHHHGQGHDDHDHGHEEEVHKVFDQSGAFAVSIFEDGVPPVFRIAPALAGATLGDVTTASITTIRPDGTRQAFALSMRGACLESVENIPEPHEFKAIVRLNGREHELAFEEHDHGASAAAARDHNIRSAYVHVIADAAVSVLTIVGLLLARAFGWLWMDPLAGIIGALVIANWSYGLMRDTGGILLDMRSDRRLTDNVRSAIEGGGDTINDLHVWRLGPGHMSAVVSVTTDNPKRDSRFYHGLLQRFKDLSHVTVEVVPAARGQ</sequence>
<evidence type="ECO:0000256" key="6">
    <source>
        <dbReference type="ARBA" id="ARBA00023136"/>
    </source>
</evidence>
<evidence type="ECO:0000256" key="8">
    <source>
        <dbReference type="SAM" id="Phobius"/>
    </source>
</evidence>
<comment type="caution">
    <text evidence="10">The sequence shown here is derived from an EMBL/GenBank/DDBJ whole genome shotgun (WGS) entry which is preliminary data.</text>
</comment>
<dbReference type="Pfam" id="PF01545">
    <property type="entry name" value="Cation_efflux"/>
    <property type="match status" value="1"/>
</dbReference>
<dbReference type="AlphaFoldDB" id="A0A0J5WFF7"/>
<dbReference type="InterPro" id="IPR045316">
    <property type="entry name" value="Msc2-like"/>
</dbReference>
<dbReference type="Proteomes" id="UP000036338">
    <property type="component" value="Unassembled WGS sequence"/>
</dbReference>
<dbReference type="PANTHER" id="PTHR45755">
    <property type="match status" value="1"/>
</dbReference>
<feature type="transmembrane region" description="Helical" evidence="8">
    <location>
        <begin position="32"/>
        <end position="56"/>
    </location>
</feature>
<evidence type="ECO:0000256" key="7">
    <source>
        <dbReference type="SAM" id="MobiDB-lite"/>
    </source>
</evidence>
<keyword evidence="5" id="KW-0406">Ion transport</keyword>
<evidence type="ECO:0000256" key="3">
    <source>
        <dbReference type="ARBA" id="ARBA00022692"/>
    </source>
</evidence>
<keyword evidence="2" id="KW-0813">Transport</keyword>
<dbReference type="InterPro" id="IPR027469">
    <property type="entry name" value="Cation_efflux_TMD_sf"/>
</dbReference>
<feature type="transmembrane region" description="Helical" evidence="8">
    <location>
        <begin position="128"/>
        <end position="151"/>
    </location>
</feature>
<evidence type="ECO:0000256" key="1">
    <source>
        <dbReference type="ARBA" id="ARBA00004141"/>
    </source>
</evidence>
<dbReference type="GO" id="GO:0006882">
    <property type="term" value="P:intracellular zinc ion homeostasis"/>
    <property type="evidence" value="ECO:0007669"/>
    <property type="project" value="InterPro"/>
</dbReference>
<evidence type="ECO:0000256" key="2">
    <source>
        <dbReference type="ARBA" id="ARBA00022448"/>
    </source>
</evidence>
<evidence type="ECO:0000313" key="11">
    <source>
        <dbReference type="Proteomes" id="UP000036338"/>
    </source>
</evidence>
<feature type="compositionally biased region" description="Basic residues" evidence="7">
    <location>
        <begin position="159"/>
        <end position="169"/>
    </location>
</feature>
<feature type="transmembrane region" description="Helical" evidence="8">
    <location>
        <begin position="62"/>
        <end position="78"/>
    </location>
</feature>
<dbReference type="NCBIfam" id="NF033827">
    <property type="entry name" value="CDF_efflux_DmeF"/>
    <property type="match status" value="1"/>
</dbReference>
<evidence type="ECO:0000259" key="9">
    <source>
        <dbReference type="Pfam" id="PF01545"/>
    </source>
</evidence>
<feature type="transmembrane region" description="Helical" evidence="8">
    <location>
        <begin position="293"/>
        <end position="313"/>
    </location>
</feature>
<dbReference type="Gene3D" id="1.20.1510.10">
    <property type="entry name" value="Cation efflux protein transmembrane domain"/>
    <property type="match status" value="2"/>
</dbReference>